<feature type="transmembrane region" description="Helical" evidence="8">
    <location>
        <begin position="89"/>
        <end position="108"/>
    </location>
</feature>
<sequence>MSSAKKTLTFLKDIFIPVAPVKAIANKDKSMVEVIPSHQQSFTTSNNELNKNGNGKEVDEFEISTDDDTDTLYAQGHTHRRLRNRHIQLIGIGGTIGVGLYISMSTALTHSGPISLVLACIWWCTPILCVTAACAEMVCYLPIPSPFIRLSERCVDEAFSFMAGWNFWVLECSLIPFELTLFNTLIHYWRNDYSAAIPIVCQLCLYFLINIAAVQYYGEVEFYMAIGKVLLSIGLMVFTFITMCGGNPIHDAYGFRHWSTPFAEYLHKGDTGRWQGFLAAMITFSFLVAGPEYVSMSAGEVINPRKCLPSAYKQVAVRLTVFFVGGALAMGICCAYNDPLLLDAIENGSPGAGSSAYIIAMTNLKVKALPSIVSVMLLTSAFSAGNSYTYCSSRSLYGMALEGKAPRLFAYCNKSGVPIYAVLLSLCWGLLAFLQLGETASTVLDWIVNLVTASQMINFLVILITYLHFKKACEAQGIDRDTLPFKGWYQPYISYYGIFMIFIMIWVQGYYVFLPDSWSVTSFLFSYLMIFIDIALYLFWKILKKTKYVKPQDADLVTGSDEVDAHERHLQAIGEFDPKPRKWYSRISDLFFSQ</sequence>
<evidence type="ECO:0000256" key="6">
    <source>
        <dbReference type="ARBA" id="ARBA00022989"/>
    </source>
</evidence>
<evidence type="ECO:0000313" key="10">
    <source>
        <dbReference type="EMBL" id="ODV84820.1"/>
    </source>
</evidence>
<dbReference type="PANTHER" id="PTHR43341:SF15">
    <property type="entry name" value="GENERAL AMINO ACID PERMEASE AGP2"/>
    <property type="match status" value="1"/>
</dbReference>
<evidence type="ECO:0000313" key="11">
    <source>
        <dbReference type="Proteomes" id="UP000094801"/>
    </source>
</evidence>
<feature type="transmembrane region" description="Helical" evidence="8">
    <location>
        <begin position="164"/>
        <end position="189"/>
    </location>
</feature>
<keyword evidence="7 8" id="KW-0472">Membrane</keyword>
<dbReference type="EMBL" id="KV453855">
    <property type="protein sequence ID" value="ODV84820.1"/>
    <property type="molecule type" value="Genomic_DNA"/>
</dbReference>
<comment type="similarity">
    <text evidence="2">Belongs to the amino acid-polyamine-organocation (APC) superfamily. YAT (TC 2.A.3.10) family.</text>
</comment>
<feature type="transmembrane region" description="Helical" evidence="8">
    <location>
        <begin position="114"/>
        <end position="143"/>
    </location>
</feature>
<keyword evidence="4 8" id="KW-0812">Transmembrane</keyword>
<feature type="transmembrane region" description="Helical" evidence="8">
    <location>
        <begin position="274"/>
        <end position="294"/>
    </location>
</feature>
<evidence type="ECO:0000256" key="5">
    <source>
        <dbReference type="ARBA" id="ARBA00022970"/>
    </source>
</evidence>
<evidence type="ECO:0000256" key="4">
    <source>
        <dbReference type="ARBA" id="ARBA00022692"/>
    </source>
</evidence>
<name>A0A1E4SZB4_9ASCO</name>
<dbReference type="GO" id="GO:0016020">
    <property type="term" value="C:membrane"/>
    <property type="evidence" value="ECO:0007669"/>
    <property type="project" value="UniProtKB-SubCell"/>
</dbReference>
<keyword evidence="6 8" id="KW-1133">Transmembrane helix</keyword>
<feature type="transmembrane region" description="Helical" evidence="8">
    <location>
        <begin position="195"/>
        <end position="217"/>
    </location>
</feature>
<dbReference type="Proteomes" id="UP000094801">
    <property type="component" value="Unassembled WGS sequence"/>
</dbReference>
<accession>A0A1E4SZB4</accession>
<keyword evidence="5" id="KW-0029">Amino-acid transport</keyword>
<feature type="transmembrane region" description="Helical" evidence="8">
    <location>
        <begin position="371"/>
        <end position="391"/>
    </location>
</feature>
<organism evidence="10 11">
    <name type="scientific">[Candida] arabinofermentans NRRL YB-2248</name>
    <dbReference type="NCBI Taxonomy" id="983967"/>
    <lineage>
        <taxon>Eukaryota</taxon>
        <taxon>Fungi</taxon>
        <taxon>Dikarya</taxon>
        <taxon>Ascomycota</taxon>
        <taxon>Saccharomycotina</taxon>
        <taxon>Pichiomycetes</taxon>
        <taxon>Pichiales</taxon>
        <taxon>Pichiaceae</taxon>
        <taxon>Ogataea</taxon>
        <taxon>Ogataea/Candida clade</taxon>
    </lineage>
</organism>
<dbReference type="InterPro" id="IPR004841">
    <property type="entry name" value="AA-permease/SLC12A_dom"/>
</dbReference>
<gene>
    <name evidence="10" type="ORF">CANARDRAFT_176651</name>
</gene>
<proteinExistence type="inferred from homology"/>
<dbReference type="AlphaFoldDB" id="A0A1E4SZB4"/>
<feature type="transmembrane region" description="Helical" evidence="8">
    <location>
        <begin position="493"/>
        <end position="514"/>
    </location>
</feature>
<dbReference type="Gene3D" id="1.20.1740.10">
    <property type="entry name" value="Amino acid/polyamine transporter I"/>
    <property type="match status" value="1"/>
</dbReference>
<dbReference type="GO" id="GO:0015171">
    <property type="term" value="F:amino acid transmembrane transporter activity"/>
    <property type="evidence" value="ECO:0007669"/>
    <property type="project" value="UniProtKB-ARBA"/>
</dbReference>
<keyword evidence="11" id="KW-1185">Reference proteome</keyword>
<feature type="transmembrane region" description="Helical" evidence="8">
    <location>
        <begin position="446"/>
        <end position="467"/>
    </location>
</feature>
<dbReference type="PANTHER" id="PTHR43341">
    <property type="entry name" value="AMINO ACID PERMEASE"/>
    <property type="match status" value="1"/>
</dbReference>
<evidence type="ECO:0000256" key="8">
    <source>
        <dbReference type="SAM" id="Phobius"/>
    </source>
</evidence>
<dbReference type="PIRSF" id="PIRSF006060">
    <property type="entry name" value="AA_transporter"/>
    <property type="match status" value="1"/>
</dbReference>
<evidence type="ECO:0000256" key="2">
    <source>
        <dbReference type="ARBA" id="ARBA00006983"/>
    </source>
</evidence>
<evidence type="ECO:0000256" key="7">
    <source>
        <dbReference type="ARBA" id="ARBA00023136"/>
    </source>
</evidence>
<comment type="subcellular location">
    <subcellularLocation>
        <location evidence="1">Membrane</location>
        <topology evidence="1">Multi-pass membrane protein</topology>
    </subcellularLocation>
</comment>
<keyword evidence="3" id="KW-0813">Transport</keyword>
<feature type="transmembrane region" description="Helical" evidence="8">
    <location>
        <begin position="315"/>
        <end position="337"/>
    </location>
</feature>
<protein>
    <recommendedName>
        <fullName evidence="9">Amino acid permease/ SLC12A domain-containing protein</fullName>
    </recommendedName>
</protein>
<feature type="transmembrane region" description="Helical" evidence="8">
    <location>
        <begin position="417"/>
        <end position="434"/>
    </location>
</feature>
<evidence type="ECO:0000259" key="9">
    <source>
        <dbReference type="Pfam" id="PF00324"/>
    </source>
</evidence>
<dbReference type="Pfam" id="PF00324">
    <property type="entry name" value="AA_permease"/>
    <property type="match status" value="1"/>
</dbReference>
<evidence type="ECO:0000256" key="1">
    <source>
        <dbReference type="ARBA" id="ARBA00004141"/>
    </source>
</evidence>
<dbReference type="FunFam" id="1.20.1740.10:FF:000006">
    <property type="entry name" value="General amino acid permease"/>
    <property type="match status" value="1"/>
</dbReference>
<dbReference type="OrthoDB" id="10062876at2759"/>
<evidence type="ECO:0000256" key="3">
    <source>
        <dbReference type="ARBA" id="ARBA00022448"/>
    </source>
</evidence>
<feature type="transmembrane region" description="Helical" evidence="8">
    <location>
        <begin position="229"/>
        <end position="249"/>
    </location>
</feature>
<reference evidence="11" key="1">
    <citation type="submission" date="2016-04" db="EMBL/GenBank/DDBJ databases">
        <title>Comparative genomics of biotechnologically important yeasts.</title>
        <authorList>
            <consortium name="DOE Joint Genome Institute"/>
            <person name="Riley R."/>
            <person name="Haridas S."/>
            <person name="Wolfe K.H."/>
            <person name="Lopes M.R."/>
            <person name="Hittinger C.T."/>
            <person name="Goker M."/>
            <person name="Salamov A."/>
            <person name="Wisecaver J."/>
            <person name="Long T.M."/>
            <person name="Aerts A.L."/>
            <person name="Barry K."/>
            <person name="Choi C."/>
            <person name="Clum A."/>
            <person name="Coughlan A.Y."/>
            <person name="Deshpande S."/>
            <person name="Douglass A.P."/>
            <person name="Hanson S.J."/>
            <person name="Klenk H.-P."/>
            <person name="Labutti K."/>
            <person name="Lapidus A."/>
            <person name="Lindquist E."/>
            <person name="Lipzen A."/>
            <person name="Meier-Kolthoff J.P."/>
            <person name="Ohm R.A."/>
            <person name="Otillar R.P."/>
            <person name="Pangilinan J."/>
            <person name="Peng Y."/>
            <person name="Rokas A."/>
            <person name="Rosa C.A."/>
            <person name="Scheuner C."/>
            <person name="Sibirny A.A."/>
            <person name="Slot J.C."/>
            <person name="Stielow J.B."/>
            <person name="Sun H."/>
            <person name="Kurtzman C.P."/>
            <person name="Blackwell M."/>
            <person name="Grigoriev I.V."/>
            <person name="Jeffries T.W."/>
        </authorList>
    </citation>
    <scope>NUCLEOTIDE SEQUENCE [LARGE SCALE GENOMIC DNA]</scope>
    <source>
        <strain evidence="11">NRRL YB-2248</strain>
    </source>
</reference>
<feature type="transmembrane region" description="Helical" evidence="8">
    <location>
        <begin position="520"/>
        <end position="540"/>
    </location>
</feature>
<dbReference type="STRING" id="983967.A0A1E4SZB4"/>
<dbReference type="InterPro" id="IPR050524">
    <property type="entry name" value="APC_YAT"/>
</dbReference>
<feature type="domain" description="Amino acid permease/ SLC12A" evidence="9">
    <location>
        <begin position="86"/>
        <end position="547"/>
    </location>
</feature>